<gene>
    <name evidence="1" type="ORF">H5410_060788</name>
</gene>
<accession>A0A9J5W7L8</accession>
<proteinExistence type="predicted"/>
<sequence>MQLFSYNSEFLEPYICLYLPKFANSHRNHGHCVRWSVSLTETGPTMHIISNTGQTSTTSFANTLKPVTTQHKPIPLKHIAYLHGEPRVVWEEEEVAQMIINEDLQYAVIGKFSYRWPQKIDT</sequence>
<dbReference type="EMBL" id="JACXVP010000012">
    <property type="protein sequence ID" value="KAG5571022.1"/>
    <property type="molecule type" value="Genomic_DNA"/>
</dbReference>
<evidence type="ECO:0000313" key="1">
    <source>
        <dbReference type="EMBL" id="KAG5571022.1"/>
    </source>
</evidence>
<organism evidence="1 2">
    <name type="scientific">Solanum commersonii</name>
    <name type="common">Commerson's wild potato</name>
    <name type="synonym">Commerson's nightshade</name>
    <dbReference type="NCBI Taxonomy" id="4109"/>
    <lineage>
        <taxon>Eukaryota</taxon>
        <taxon>Viridiplantae</taxon>
        <taxon>Streptophyta</taxon>
        <taxon>Embryophyta</taxon>
        <taxon>Tracheophyta</taxon>
        <taxon>Spermatophyta</taxon>
        <taxon>Magnoliopsida</taxon>
        <taxon>eudicotyledons</taxon>
        <taxon>Gunneridae</taxon>
        <taxon>Pentapetalae</taxon>
        <taxon>asterids</taxon>
        <taxon>lamiids</taxon>
        <taxon>Solanales</taxon>
        <taxon>Solanaceae</taxon>
        <taxon>Solanoideae</taxon>
        <taxon>Solaneae</taxon>
        <taxon>Solanum</taxon>
    </lineage>
</organism>
<dbReference type="AlphaFoldDB" id="A0A9J5W7L8"/>
<dbReference type="Proteomes" id="UP000824120">
    <property type="component" value="Chromosome 12"/>
</dbReference>
<keyword evidence="2" id="KW-1185">Reference proteome</keyword>
<dbReference type="OrthoDB" id="1305396at2759"/>
<evidence type="ECO:0000313" key="2">
    <source>
        <dbReference type="Proteomes" id="UP000824120"/>
    </source>
</evidence>
<reference evidence="1 2" key="1">
    <citation type="submission" date="2020-09" db="EMBL/GenBank/DDBJ databases">
        <title>De no assembly of potato wild relative species, Solanum commersonii.</title>
        <authorList>
            <person name="Cho K."/>
        </authorList>
    </citation>
    <scope>NUCLEOTIDE SEQUENCE [LARGE SCALE GENOMIC DNA]</scope>
    <source>
        <strain evidence="1">LZ3.2</strain>
        <tissue evidence="1">Leaf</tissue>
    </source>
</reference>
<comment type="caution">
    <text evidence="1">The sequence shown here is derived from an EMBL/GenBank/DDBJ whole genome shotgun (WGS) entry which is preliminary data.</text>
</comment>
<name>A0A9J5W7L8_SOLCO</name>
<protein>
    <submittedName>
        <fullName evidence="1">Uncharacterized protein</fullName>
    </submittedName>
</protein>